<dbReference type="EMBL" id="CP071091">
    <property type="protein sequence ID" value="QSQ12881.1"/>
    <property type="molecule type" value="Genomic_DNA"/>
</dbReference>
<dbReference type="InterPro" id="IPR014338">
    <property type="entry name" value="CHP02996_rpt-companion-dom"/>
</dbReference>
<proteinExistence type="predicted"/>
<gene>
    <name evidence="1" type="ORF">JY572_31705</name>
</gene>
<keyword evidence="2" id="KW-1185">Reference proteome</keyword>
<dbReference type="Proteomes" id="UP000663090">
    <property type="component" value="Chromosome"/>
</dbReference>
<organism evidence="1 2">
    <name type="scientific">Myxococcus landrumensis</name>
    <dbReference type="NCBI Taxonomy" id="2813577"/>
    <lineage>
        <taxon>Bacteria</taxon>
        <taxon>Pseudomonadati</taxon>
        <taxon>Myxococcota</taxon>
        <taxon>Myxococcia</taxon>
        <taxon>Myxococcales</taxon>
        <taxon>Cystobacterineae</taxon>
        <taxon>Myxococcaceae</taxon>
        <taxon>Myxococcus</taxon>
    </lineage>
</organism>
<sequence length="529" mass="58423">MPTPKLASLLEPANQGDWSRVLQGLLVAWRAAPNPELARCVVNVGNKLASEPAPSKDWDTLAKTQDAAVLATLLATLLDKGSVKARARLETLADWPLDPRIDRWVAGHFADPPFTSTGARPFWTRLAPLARRIQDTQAASTVLKARSGYDEEVDAEEFLARHVDRIRAELEAAKDTVLSEEEAKVLGKLDAALTEAAPPKPAREGDAKELLARVLEKPEDDEARAVLADILLEQEHPRGELIALQLEATRRELTAAEKKRERAILKTARKELLGPLDEVLKPDCVFTRGFLSHAALKQGSARAIASAIAKTVGHPLWATVEHLEGRGDSDVTTHEVMKSLRSLAHSDVGCAELAKWPRLEALVDTRSADEWLDLAKTPGAFPGLRRLDRTASLPQVADFLRTPLVARLEQLQLRLRLSNGDAEAAAALFDLVRESKVPEVTFRWVRLTVKDWSSGYRFTRTPSGQYSVHVFTTKMNDAHEDVVQADVLTALEQVARLKPETLTLAHQFETRVKTAVERRARELGATLDE</sequence>
<name>A0ABX7N2E7_9BACT</name>
<evidence type="ECO:0000313" key="1">
    <source>
        <dbReference type="EMBL" id="QSQ12881.1"/>
    </source>
</evidence>
<protein>
    <submittedName>
        <fullName evidence="1">TIGR02996 domain-containing protein</fullName>
    </submittedName>
</protein>
<dbReference type="RefSeq" id="WP_206714591.1">
    <property type="nucleotide sequence ID" value="NZ_CP071091.1"/>
</dbReference>
<evidence type="ECO:0000313" key="2">
    <source>
        <dbReference type="Proteomes" id="UP000663090"/>
    </source>
</evidence>
<dbReference type="NCBIfam" id="TIGR02996">
    <property type="entry name" value="rpt_mate_G_obs"/>
    <property type="match status" value="1"/>
</dbReference>
<accession>A0ABX7N2E7</accession>
<reference evidence="1 2" key="1">
    <citation type="submission" date="2021-02" db="EMBL/GenBank/DDBJ databases">
        <title>De Novo genome assembly of isolated myxobacteria.</title>
        <authorList>
            <person name="Stevens D.C."/>
        </authorList>
    </citation>
    <scope>NUCLEOTIDE SEQUENCE [LARGE SCALE GENOMIC DNA]</scope>
    <source>
        <strain evidence="1 2">SCHIC003</strain>
    </source>
</reference>